<name>A0AC34QCF9_9BILA</name>
<dbReference type="Proteomes" id="UP000887576">
    <property type="component" value="Unplaced"/>
</dbReference>
<evidence type="ECO:0000313" key="2">
    <source>
        <dbReference type="WBParaSite" id="JU765_v2.g15051.t1"/>
    </source>
</evidence>
<evidence type="ECO:0000313" key="1">
    <source>
        <dbReference type="Proteomes" id="UP000887576"/>
    </source>
</evidence>
<dbReference type="WBParaSite" id="JU765_v2.g15051.t1">
    <property type="protein sequence ID" value="JU765_v2.g15051.t1"/>
    <property type="gene ID" value="JU765_v2.g15051"/>
</dbReference>
<proteinExistence type="predicted"/>
<reference evidence="2" key="1">
    <citation type="submission" date="2022-11" db="UniProtKB">
        <authorList>
            <consortium name="WormBaseParasite"/>
        </authorList>
    </citation>
    <scope>IDENTIFICATION</scope>
</reference>
<accession>A0AC34QCF9</accession>
<sequence>MAMLENELDPLDVPKKFRDHVESVLAEEWMGTECENRLYGKTPFEQHYVFCISKVAYYAVRLIVDEEHRDLPLHRQENVYSDNVVERPTFFTLEAALEYRNEKHAQLSDGIFEGMAFRIRKLPSDCLDYPHKYLFLGDHIQRRLDAAIPLGHHEGVYIGDGKVAHISIAPVISVLPDINEGRAIITSLEHFLVNLDQELGVVVHCFRRKMGQDICKTVRELVNNQHGREQYRVFRQNCQHFASYCVLGEEYMSDKKGLIEKAVRVGAAAMAVAAVRVGLHLFGRNL</sequence>
<organism evidence="1 2">
    <name type="scientific">Panagrolaimus sp. JU765</name>
    <dbReference type="NCBI Taxonomy" id="591449"/>
    <lineage>
        <taxon>Eukaryota</taxon>
        <taxon>Metazoa</taxon>
        <taxon>Ecdysozoa</taxon>
        <taxon>Nematoda</taxon>
        <taxon>Chromadorea</taxon>
        <taxon>Rhabditida</taxon>
        <taxon>Tylenchina</taxon>
        <taxon>Panagrolaimomorpha</taxon>
        <taxon>Panagrolaimoidea</taxon>
        <taxon>Panagrolaimidae</taxon>
        <taxon>Panagrolaimus</taxon>
    </lineage>
</organism>
<protein>
    <submittedName>
        <fullName evidence="2">LRAT domain-containing protein</fullName>
    </submittedName>
</protein>